<feature type="short sequence motif" description="Histidine triad motif" evidence="3">
    <location>
        <begin position="135"/>
        <end position="139"/>
    </location>
</feature>
<keyword evidence="2" id="KW-0378">Hydrolase</keyword>
<comment type="caution">
    <text evidence="6">The sequence shown here is derived from an EMBL/GenBank/DDBJ whole genome shotgun (WGS) entry which is preliminary data.</text>
</comment>
<dbReference type="Gene3D" id="3.30.428.10">
    <property type="entry name" value="HIT-like"/>
    <property type="match status" value="1"/>
</dbReference>
<evidence type="ECO:0000313" key="7">
    <source>
        <dbReference type="Proteomes" id="UP001165122"/>
    </source>
</evidence>
<evidence type="ECO:0000256" key="1">
    <source>
        <dbReference type="ARBA" id="ARBA00022741"/>
    </source>
</evidence>
<dbReference type="PANTHER" id="PTHR12486:SF5">
    <property type="entry name" value="ADENOSINE 5'-MONOPHOSPHORAMIDASE HINT3"/>
    <property type="match status" value="1"/>
</dbReference>
<dbReference type="EMBL" id="BRXW01000541">
    <property type="protein sequence ID" value="GMH64348.1"/>
    <property type="molecule type" value="Genomic_DNA"/>
</dbReference>
<dbReference type="InterPro" id="IPR036265">
    <property type="entry name" value="HIT-like_sf"/>
</dbReference>
<dbReference type="GO" id="GO:0000166">
    <property type="term" value="F:nucleotide binding"/>
    <property type="evidence" value="ECO:0007669"/>
    <property type="project" value="UniProtKB-KW"/>
</dbReference>
<feature type="region of interest" description="Disordered" evidence="4">
    <location>
        <begin position="192"/>
        <end position="215"/>
    </location>
</feature>
<dbReference type="OrthoDB" id="1915375at2759"/>
<feature type="region of interest" description="Disordered" evidence="4">
    <location>
        <begin position="227"/>
        <end position="247"/>
    </location>
</feature>
<evidence type="ECO:0000256" key="2">
    <source>
        <dbReference type="ARBA" id="ARBA00022801"/>
    </source>
</evidence>
<dbReference type="SUPFAM" id="SSF54197">
    <property type="entry name" value="HIT-like"/>
    <property type="match status" value="1"/>
</dbReference>
<dbReference type="Pfam" id="PF11969">
    <property type="entry name" value="DcpS_C"/>
    <property type="match status" value="1"/>
</dbReference>
<evidence type="ECO:0000259" key="5">
    <source>
        <dbReference type="PROSITE" id="PS51084"/>
    </source>
</evidence>
<proteinExistence type="predicted"/>
<keyword evidence="1" id="KW-0547">Nucleotide-binding</keyword>
<accession>A0A9W7E6I0</accession>
<organism evidence="6 7">
    <name type="scientific">Triparma laevis f. longispina</name>
    <dbReference type="NCBI Taxonomy" id="1714387"/>
    <lineage>
        <taxon>Eukaryota</taxon>
        <taxon>Sar</taxon>
        <taxon>Stramenopiles</taxon>
        <taxon>Ochrophyta</taxon>
        <taxon>Bolidophyceae</taxon>
        <taxon>Parmales</taxon>
        <taxon>Triparmaceae</taxon>
        <taxon>Triparma</taxon>
    </lineage>
</organism>
<dbReference type="AlphaFoldDB" id="A0A9W7E6I0"/>
<gene>
    <name evidence="6" type="ORF">TrLO_g14614</name>
</gene>
<feature type="domain" description="HIT" evidence="5">
    <location>
        <begin position="31"/>
        <end position="150"/>
    </location>
</feature>
<dbReference type="Proteomes" id="UP001165122">
    <property type="component" value="Unassembled WGS sequence"/>
</dbReference>
<evidence type="ECO:0000313" key="6">
    <source>
        <dbReference type="EMBL" id="GMH64348.1"/>
    </source>
</evidence>
<sequence>MGQTSAKQTAGKGYTYKGMIYSHSGVMTNSLFQDIANKKIPPSSTPPYLLHETSKCVIFAAKKGSSHTHLLVVPKQWVKSWKTLVEMGSGEGSSLLKHLEETGRTFTSKEGSEYYIERSNLACGFHSPPFNSIDHLHLHFVDRSKFREGWKNRAKFPETVWTPWFKKIEDVFEDISKNITTTTTAAELASTTPLKTEDDDFASRPKPQGRIIVPGVKPITAAEIKALSDADTEGRPPTKERLVNNKV</sequence>
<evidence type="ECO:0000256" key="3">
    <source>
        <dbReference type="PROSITE-ProRule" id="PRU00464"/>
    </source>
</evidence>
<keyword evidence="7" id="KW-1185">Reference proteome</keyword>
<dbReference type="PANTHER" id="PTHR12486">
    <property type="entry name" value="APRATAXIN-RELATED"/>
    <property type="match status" value="1"/>
</dbReference>
<evidence type="ECO:0000256" key="4">
    <source>
        <dbReference type="SAM" id="MobiDB-lite"/>
    </source>
</evidence>
<name>A0A9W7E6I0_9STRA</name>
<dbReference type="GO" id="GO:0016787">
    <property type="term" value="F:hydrolase activity"/>
    <property type="evidence" value="ECO:0007669"/>
    <property type="project" value="UniProtKB-KW"/>
</dbReference>
<dbReference type="PROSITE" id="PS51084">
    <property type="entry name" value="HIT_2"/>
    <property type="match status" value="1"/>
</dbReference>
<protein>
    <recommendedName>
        <fullName evidence="5">HIT domain-containing protein</fullName>
    </recommendedName>
</protein>
<reference evidence="7" key="1">
    <citation type="journal article" date="2023" name="Commun. Biol.">
        <title>Genome analysis of Parmales, the sister group of diatoms, reveals the evolutionary specialization of diatoms from phago-mixotrophs to photoautotrophs.</title>
        <authorList>
            <person name="Ban H."/>
            <person name="Sato S."/>
            <person name="Yoshikawa S."/>
            <person name="Yamada K."/>
            <person name="Nakamura Y."/>
            <person name="Ichinomiya M."/>
            <person name="Sato N."/>
            <person name="Blanc-Mathieu R."/>
            <person name="Endo H."/>
            <person name="Kuwata A."/>
            <person name="Ogata H."/>
        </authorList>
    </citation>
    <scope>NUCLEOTIDE SEQUENCE [LARGE SCALE GENOMIC DNA]</scope>
    <source>
        <strain evidence="7">NIES 3700</strain>
    </source>
</reference>
<dbReference type="InterPro" id="IPR011146">
    <property type="entry name" value="HIT-like"/>
</dbReference>